<protein>
    <submittedName>
        <fullName evidence="2">Uncharacterized protein</fullName>
    </submittedName>
</protein>
<sequence>MRGYLSGGSGLQGMVLCLSCFIPFNFLFFVKIFSVLN</sequence>
<dbReference type="EMBL" id="CP001843">
    <property type="protein sequence ID" value="AEF85312.1"/>
    <property type="molecule type" value="Genomic_DNA"/>
</dbReference>
<dbReference type="Proteomes" id="UP000009223">
    <property type="component" value="Chromosome"/>
</dbReference>
<reference evidence="2 3" key="2">
    <citation type="journal article" date="2011" name="ISME J.">
        <title>RNA-seq reveals cooperative metabolic interactions between two termite-gut spirochete species in co-culture.</title>
        <authorList>
            <person name="Rosenthal A.Z."/>
            <person name="Matson E.G."/>
            <person name="Eldar A."/>
            <person name="Leadbetter J.R."/>
        </authorList>
    </citation>
    <scope>NUCLEOTIDE SEQUENCE [LARGE SCALE GENOMIC DNA]</scope>
    <source>
        <strain evidence="3">ATCC BAA-887 / DSM 12427 / ZAS-2</strain>
    </source>
</reference>
<evidence type="ECO:0000256" key="1">
    <source>
        <dbReference type="SAM" id="Phobius"/>
    </source>
</evidence>
<keyword evidence="1" id="KW-1133">Transmembrane helix</keyword>
<dbReference type="HOGENOM" id="CLU_3349938_0_0_12"/>
<reference evidence="3" key="1">
    <citation type="submission" date="2009-12" db="EMBL/GenBank/DDBJ databases">
        <title>Complete sequence of Treponema primitia strain ZAS-2.</title>
        <authorList>
            <person name="Tetu S.G."/>
            <person name="Matson E."/>
            <person name="Ren Q."/>
            <person name="Seshadri R."/>
            <person name="Elbourne L."/>
            <person name="Hassan K.A."/>
            <person name="Durkin A."/>
            <person name="Radune D."/>
            <person name="Mohamoud Y."/>
            <person name="Shay R."/>
            <person name="Jin S."/>
            <person name="Zhang X."/>
            <person name="Lucey K."/>
            <person name="Ballor N.R."/>
            <person name="Ottesen E."/>
            <person name="Rosenthal R."/>
            <person name="Allen A."/>
            <person name="Leadbetter J.R."/>
            <person name="Paulsen I.T."/>
        </authorList>
    </citation>
    <scope>NUCLEOTIDE SEQUENCE [LARGE SCALE GENOMIC DNA]</scope>
    <source>
        <strain evidence="3">ATCC BAA-887 / DSM 12427 / ZAS-2</strain>
    </source>
</reference>
<dbReference type="AlphaFoldDB" id="F5YI26"/>
<evidence type="ECO:0000313" key="3">
    <source>
        <dbReference type="Proteomes" id="UP000009223"/>
    </source>
</evidence>
<feature type="transmembrane region" description="Helical" evidence="1">
    <location>
        <begin position="12"/>
        <end position="33"/>
    </location>
</feature>
<proteinExistence type="predicted"/>
<evidence type="ECO:0000313" key="2">
    <source>
        <dbReference type="EMBL" id="AEF85312.1"/>
    </source>
</evidence>
<name>F5YI26_TREPZ</name>
<keyword evidence="1" id="KW-0812">Transmembrane</keyword>
<dbReference type="KEGG" id="tpi:TREPR_0975"/>
<organism evidence="2 3">
    <name type="scientific">Treponema primitia (strain ATCC BAA-887 / DSM 12427 / ZAS-2)</name>
    <dbReference type="NCBI Taxonomy" id="545694"/>
    <lineage>
        <taxon>Bacteria</taxon>
        <taxon>Pseudomonadati</taxon>
        <taxon>Spirochaetota</taxon>
        <taxon>Spirochaetia</taxon>
        <taxon>Spirochaetales</taxon>
        <taxon>Treponemataceae</taxon>
        <taxon>Treponema</taxon>
    </lineage>
</organism>
<keyword evidence="1" id="KW-0472">Membrane</keyword>
<gene>
    <name evidence="2" type="ordered locus">TREPR_0975</name>
</gene>
<keyword evidence="3" id="KW-1185">Reference proteome</keyword>
<accession>F5YI26</accession>